<reference evidence="1 2" key="1">
    <citation type="journal article" date="2014" name="Genome Announc.">
        <title>Draft Genome Sequences of Marinobacter similis A3d10T and Marinobacter salarius R9SW1T.</title>
        <authorList>
            <person name="Ivanova E.P."/>
            <person name="Ng H.J."/>
            <person name="Webb H.K."/>
            <person name="Feng G."/>
            <person name="Oshima K."/>
            <person name="Hattori M."/>
            <person name="Ohkuma M."/>
            <person name="Sergeev A.F."/>
            <person name="Mikhailov V.V."/>
            <person name="Crawford R.J."/>
            <person name="Sawabe T."/>
        </authorList>
    </citation>
    <scope>NUCLEOTIDE SEQUENCE [LARGE SCALE GENOMIC DNA]</scope>
    <source>
        <strain evidence="2">A3d10 and R9SW1</strain>
    </source>
</reference>
<dbReference type="InterPro" id="IPR036412">
    <property type="entry name" value="HAD-like_sf"/>
</dbReference>
<dbReference type="KEGG" id="msr:AU15_12285"/>
<accession>W5YRB1</accession>
<organism evidence="1 2">
    <name type="scientific">Marinobacter salarius</name>
    <dbReference type="NCBI Taxonomy" id="1420917"/>
    <lineage>
        <taxon>Bacteria</taxon>
        <taxon>Pseudomonadati</taxon>
        <taxon>Pseudomonadota</taxon>
        <taxon>Gammaproteobacteria</taxon>
        <taxon>Pseudomonadales</taxon>
        <taxon>Marinobacteraceae</taxon>
        <taxon>Marinobacter</taxon>
    </lineage>
</organism>
<dbReference type="GO" id="GO:0016791">
    <property type="term" value="F:phosphatase activity"/>
    <property type="evidence" value="ECO:0007669"/>
    <property type="project" value="UniProtKB-ARBA"/>
</dbReference>
<dbReference type="SUPFAM" id="SSF56784">
    <property type="entry name" value="HAD-like"/>
    <property type="match status" value="1"/>
</dbReference>
<sequence length="279" mass="30756">MTNSFNFGQADVLFTDVDDTLTTDGQLLPETYLALCRLAAAGIRVIPVTGGCAGWCDQIIRTWPVTAVIGEGGAFYAERTAPQTVRWHYWNDAASHKRDQETILTAVAALDLDFEPQLASDQAFRYVDVAVDYNQQQSLSSEQVAVLHNALVGRGFNVRQSSIHLNVWLGDFDKSTMAVRVGQEVLGLDLQALQQRAVFIGDAPNDESMFRCFPLSVGVANIRKHLPGMAHRPAAVVSQRSGLGFAEMAENWLRQRTESDLRRPKHILCDQARGNGPSI</sequence>
<evidence type="ECO:0000313" key="1">
    <source>
        <dbReference type="EMBL" id="AHI31772.1"/>
    </source>
</evidence>
<name>W5YRB1_9GAMM</name>
<dbReference type="Proteomes" id="UP000035081">
    <property type="component" value="Chromosome"/>
</dbReference>
<dbReference type="HOGENOM" id="CLU_075026_0_0_6"/>
<dbReference type="InterPro" id="IPR023214">
    <property type="entry name" value="HAD_sf"/>
</dbReference>
<dbReference type="Gene3D" id="3.40.50.1000">
    <property type="entry name" value="HAD superfamily/HAD-like"/>
    <property type="match status" value="1"/>
</dbReference>
<dbReference type="EMBL" id="CP007152">
    <property type="protein sequence ID" value="AHI31772.1"/>
    <property type="molecule type" value="Genomic_DNA"/>
</dbReference>
<proteinExistence type="predicted"/>
<dbReference type="AlphaFoldDB" id="W5YRB1"/>
<evidence type="ECO:0000313" key="2">
    <source>
        <dbReference type="Proteomes" id="UP000035081"/>
    </source>
</evidence>
<protein>
    <submittedName>
        <fullName evidence="1">Haloacid dehalogenase</fullName>
    </submittedName>
</protein>
<gene>
    <name evidence="1" type="ORF">AU15_12285</name>
</gene>
<dbReference type="InterPro" id="IPR006379">
    <property type="entry name" value="HAD-SF_hydro_IIB"/>
</dbReference>
<dbReference type="GO" id="GO:0000287">
    <property type="term" value="F:magnesium ion binding"/>
    <property type="evidence" value="ECO:0007669"/>
    <property type="project" value="UniProtKB-ARBA"/>
</dbReference>
<dbReference type="NCBIfam" id="TIGR01484">
    <property type="entry name" value="HAD-SF-IIB"/>
    <property type="match status" value="1"/>
</dbReference>